<gene>
    <name evidence="1" type="ORF">GLOINDRAFT_28808</name>
</gene>
<organism evidence="1">
    <name type="scientific">Rhizophagus irregularis (strain DAOM 181602 / DAOM 197198 / MUCL 43194)</name>
    <name type="common">Arbuscular mycorrhizal fungus</name>
    <name type="synonym">Glomus intraradices</name>
    <dbReference type="NCBI Taxonomy" id="747089"/>
    <lineage>
        <taxon>Eukaryota</taxon>
        <taxon>Fungi</taxon>
        <taxon>Fungi incertae sedis</taxon>
        <taxon>Mucoromycota</taxon>
        <taxon>Glomeromycotina</taxon>
        <taxon>Glomeromycetes</taxon>
        <taxon>Glomerales</taxon>
        <taxon>Glomeraceae</taxon>
        <taxon>Rhizophagus</taxon>
    </lineage>
</organism>
<evidence type="ECO:0000313" key="1">
    <source>
        <dbReference type="EMBL" id="ESA10988.1"/>
    </source>
</evidence>
<name>U9TXF3_RHIID</name>
<dbReference type="HOGENOM" id="CLU_2777213_0_0_1"/>
<accession>U9TXF3</accession>
<reference evidence="1" key="1">
    <citation type="submission" date="2013-07" db="EMBL/GenBank/DDBJ databases">
        <title>The genome of an arbuscular mycorrhizal fungus provides insights into the evolution of the oldest plant symbiosis.</title>
        <authorList>
            <consortium name="DOE Joint Genome Institute"/>
            <person name="Tisserant E."/>
            <person name="Malbreil M."/>
            <person name="Kuo A."/>
            <person name="Kohler A."/>
            <person name="Symeonidi A."/>
            <person name="Balestrini R."/>
            <person name="Charron P."/>
            <person name="Duensing N."/>
            <person name="Frei-dit-Frey N."/>
            <person name="Gianinazzi-Pearson V."/>
            <person name="Gilbert B."/>
            <person name="Handa Y."/>
            <person name="Hijri M."/>
            <person name="Kaul R."/>
            <person name="Kawaguchi M."/>
            <person name="Krajinski F."/>
            <person name="Lammers P."/>
            <person name="Lapierre D."/>
            <person name="Masclaux F.G."/>
            <person name="Murat C."/>
            <person name="Morin E."/>
            <person name="Ndikumana S."/>
            <person name="Pagni M."/>
            <person name="Petitpierre D."/>
            <person name="Requena N."/>
            <person name="Rosikiewicz P."/>
            <person name="Riley R."/>
            <person name="Saito K."/>
            <person name="San Clemente H."/>
            <person name="Shapiro H."/>
            <person name="van Tuinen D."/>
            <person name="Becard G."/>
            <person name="Bonfante P."/>
            <person name="Paszkowski U."/>
            <person name="Shachar-Hill Y."/>
            <person name="Young J.P."/>
            <person name="Sanders I.R."/>
            <person name="Henrissat B."/>
            <person name="Rensing S.A."/>
            <person name="Grigoriev I.V."/>
            <person name="Corradi N."/>
            <person name="Roux C."/>
            <person name="Martin F."/>
        </authorList>
    </citation>
    <scope>NUCLEOTIDE SEQUENCE</scope>
    <source>
        <strain evidence="1">DAOM 197198</strain>
    </source>
</reference>
<sequence length="69" mass="7943">MSTGFTELNVTNDPSFLYCTTSHFILCDKMDIKGNRTYDSNNIRENILKILLRRNGTSTSEKKLFGLQH</sequence>
<dbReference type="EMBL" id="KI286498">
    <property type="protein sequence ID" value="ESA10988.1"/>
    <property type="molecule type" value="Genomic_DNA"/>
</dbReference>
<protein>
    <submittedName>
        <fullName evidence="1">Uncharacterized protein</fullName>
    </submittedName>
</protein>
<proteinExistence type="predicted"/>
<dbReference type="AlphaFoldDB" id="U9TXF3"/>